<evidence type="ECO:0000256" key="1">
    <source>
        <dbReference type="PROSITE-ProRule" id="PRU00023"/>
    </source>
</evidence>
<keyword evidence="1" id="KW-0040">ANK repeat</keyword>
<dbReference type="Proteomes" id="UP001164746">
    <property type="component" value="Chromosome 6"/>
</dbReference>
<reference evidence="2" key="1">
    <citation type="submission" date="2022-11" db="EMBL/GenBank/DDBJ databases">
        <title>Centuries of genome instability and evolution in soft-shell clam transmissible cancer (bioRxiv).</title>
        <authorList>
            <person name="Hart S.F.M."/>
            <person name="Yonemitsu M.A."/>
            <person name="Giersch R.M."/>
            <person name="Beal B.F."/>
            <person name="Arriagada G."/>
            <person name="Davis B.W."/>
            <person name="Ostrander E.A."/>
            <person name="Goff S.P."/>
            <person name="Metzger M.J."/>
        </authorList>
    </citation>
    <scope>NUCLEOTIDE SEQUENCE</scope>
    <source>
        <strain evidence="2">MELC-2E11</strain>
        <tissue evidence="2">Siphon/mantle</tissue>
    </source>
</reference>
<feature type="repeat" description="ANK" evidence="1">
    <location>
        <begin position="575"/>
        <end position="599"/>
    </location>
</feature>
<dbReference type="Gene3D" id="1.25.40.20">
    <property type="entry name" value="Ankyrin repeat-containing domain"/>
    <property type="match status" value="2"/>
</dbReference>
<name>A0ABY7EEV1_MYAAR</name>
<accession>A0ABY7EEV1</accession>
<dbReference type="InterPro" id="IPR043129">
    <property type="entry name" value="ATPase_NBD"/>
</dbReference>
<dbReference type="SUPFAM" id="SSF53067">
    <property type="entry name" value="Actin-like ATPase domain"/>
    <property type="match status" value="1"/>
</dbReference>
<dbReference type="PROSITE" id="PS50088">
    <property type="entry name" value="ANK_REPEAT"/>
    <property type="match status" value="4"/>
</dbReference>
<gene>
    <name evidence="2" type="ORF">MAR_018506</name>
</gene>
<feature type="repeat" description="ANK" evidence="1">
    <location>
        <begin position="507"/>
        <end position="529"/>
    </location>
</feature>
<feature type="non-terminal residue" evidence="2">
    <location>
        <position position="1"/>
    </location>
</feature>
<dbReference type="InterPro" id="IPR002110">
    <property type="entry name" value="Ankyrin_rpt"/>
</dbReference>
<dbReference type="SMART" id="SM00248">
    <property type="entry name" value="ANK"/>
    <property type="match status" value="6"/>
</dbReference>
<dbReference type="SUPFAM" id="SSF48403">
    <property type="entry name" value="Ankyrin repeat"/>
    <property type="match status" value="1"/>
</dbReference>
<evidence type="ECO:0000313" key="2">
    <source>
        <dbReference type="EMBL" id="WAR08548.1"/>
    </source>
</evidence>
<dbReference type="PANTHER" id="PTHR14187">
    <property type="entry name" value="ALPHA KINASE/ELONGATION FACTOR 2 KINASE"/>
    <property type="match status" value="1"/>
</dbReference>
<dbReference type="PANTHER" id="PTHR14187:SF5">
    <property type="entry name" value="HEAT SHOCK 70 KDA PROTEIN 12A"/>
    <property type="match status" value="1"/>
</dbReference>
<feature type="repeat" description="ANK" evidence="1">
    <location>
        <begin position="541"/>
        <end position="562"/>
    </location>
</feature>
<protein>
    <submittedName>
        <fullName evidence="2">HS12B-like protein</fullName>
    </submittedName>
</protein>
<dbReference type="Gene3D" id="3.90.640.10">
    <property type="entry name" value="Actin, Chain A, domain 4"/>
    <property type="match status" value="1"/>
</dbReference>
<evidence type="ECO:0000313" key="3">
    <source>
        <dbReference type="Proteomes" id="UP001164746"/>
    </source>
</evidence>
<dbReference type="InterPro" id="IPR036770">
    <property type="entry name" value="Ankyrin_rpt-contain_sf"/>
</dbReference>
<sequence length="608" mass="68351">MIVDIGVHEKQRDKSLKEIKQPSGGSWGGTEVDNTFLEFLASVVSDEVLRTFQKQQMADYLDILREFETKKRSIGTTISGKILIKMPLSLKEIFEEYGKDLASVKEHFGNKVDWKGDKMRIDAEVIKNMFSTTVQKLVYHVKRILSSRELRNVKSIVLVGGFAESPFVQETFKETFGEKNRLIIPDDCGMAVLKGAVVFGHNPRSVSSRIARYTYGIELIVPFDKNIHPAKYLLEHDDGDFCLFGFWKAIVVGTSISPGQKVSRIGRPINDYQAHMNYGIYRSSQRNPVLVKDADCEKIGEIDMELDSSKISIDNTFDQTFIFGDTEIKFCTTNPNTEEECAKKGDVAGIRNVLKSNNEVDAETEEVSDADKVSVDVYDQDDVRKNSESHLTPLMYACRNEPTSKSLSDQVSTVEKLLDRGASQTDKDRDGFNALHHCALCGPLEICQLLIEKANGADIINATTKQGWTPLHIAVMQWDIDKPGKNRRNMVEYFIRNKNKLDDEDENKRTPLHIAAIKGNVDVAKLLLNSQKIDVDCKDEDGNTPLMLASKYGNKELIDLLIGENKCKIVHQNKDGMTALHYAALYGKKDAVAKLLQRGPKELVNKVT</sequence>
<dbReference type="Pfam" id="PF12796">
    <property type="entry name" value="Ank_2"/>
    <property type="match status" value="2"/>
</dbReference>
<dbReference type="EMBL" id="CP111017">
    <property type="protein sequence ID" value="WAR08548.1"/>
    <property type="molecule type" value="Genomic_DNA"/>
</dbReference>
<keyword evidence="3" id="KW-1185">Reference proteome</keyword>
<proteinExistence type="predicted"/>
<dbReference type="PROSITE" id="PS50297">
    <property type="entry name" value="ANK_REP_REGION"/>
    <property type="match status" value="3"/>
</dbReference>
<organism evidence="2 3">
    <name type="scientific">Mya arenaria</name>
    <name type="common">Soft-shell clam</name>
    <dbReference type="NCBI Taxonomy" id="6604"/>
    <lineage>
        <taxon>Eukaryota</taxon>
        <taxon>Metazoa</taxon>
        <taxon>Spiralia</taxon>
        <taxon>Lophotrochozoa</taxon>
        <taxon>Mollusca</taxon>
        <taxon>Bivalvia</taxon>
        <taxon>Autobranchia</taxon>
        <taxon>Heteroconchia</taxon>
        <taxon>Euheterodonta</taxon>
        <taxon>Imparidentia</taxon>
        <taxon>Neoheterodontei</taxon>
        <taxon>Myida</taxon>
        <taxon>Myoidea</taxon>
        <taxon>Myidae</taxon>
        <taxon>Mya</taxon>
    </lineage>
</organism>
<dbReference type="Pfam" id="PF00023">
    <property type="entry name" value="Ank"/>
    <property type="match status" value="1"/>
</dbReference>
<dbReference type="Gene3D" id="3.30.420.40">
    <property type="match status" value="2"/>
</dbReference>
<feature type="repeat" description="ANK" evidence="1">
    <location>
        <begin position="466"/>
        <end position="506"/>
    </location>
</feature>